<dbReference type="CDD" id="cd16735">
    <property type="entry name" value="RING-HC_PCGF3"/>
    <property type="match status" value="1"/>
</dbReference>
<keyword evidence="5" id="KW-0539">Nucleus</keyword>
<dbReference type="InterPro" id="IPR013083">
    <property type="entry name" value="Znf_RING/FYVE/PHD"/>
</dbReference>
<keyword evidence="10" id="KW-1185">Reference proteome</keyword>
<evidence type="ECO:0000313" key="10">
    <source>
        <dbReference type="Proteomes" id="UP001153737"/>
    </source>
</evidence>
<evidence type="ECO:0000256" key="7">
    <source>
        <dbReference type="SAM" id="MobiDB-lite"/>
    </source>
</evidence>
<evidence type="ECO:0000256" key="1">
    <source>
        <dbReference type="ARBA" id="ARBA00004123"/>
    </source>
</evidence>
<keyword evidence="2" id="KW-0479">Metal-binding</keyword>
<dbReference type="InterPro" id="IPR032443">
    <property type="entry name" value="RAWUL"/>
</dbReference>
<evidence type="ECO:0000256" key="3">
    <source>
        <dbReference type="ARBA" id="ARBA00022771"/>
    </source>
</evidence>
<protein>
    <recommendedName>
        <fullName evidence="8">RING-type domain-containing protein</fullName>
    </recommendedName>
</protein>
<feature type="domain" description="RING-type" evidence="8">
    <location>
        <begin position="18"/>
        <end position="57"/>
    </location>
</feature>
<feature type="compositionally biased region" description="Basic and acidic residues" evidence="7">
    <location>
        <begin position="116"/>
        <end position="130"/>
    </location>
</feature>
<dbReference type="AlphaFoldDB" id="A0A9P0GLB2"/>
<keyword evidence="3 6" id="KW-0863">Zinc-finger</keyword>
<evidence type="ECO:0000256" key="4">
    <source>
        <dbReference type="ARBA" id="ARBA00022833"/>
    </source>
</evidence>
<dbReference type="EMBL" id="OU896720">
    <property type="protein sequence ID" value="CAH1153620.1"/>
    <property type="molecule type" value="Genomic_DNA"/>
</dbReference>
<dbReference type="GO" id="GO:0008270">
    <property type="term" value="F:zinc ion binding"/>
    <property type="evidence" value="ECO:0007669"/>
    <property type="project" value="UniProtKB-KW"/>
</dbReference>
<reference evidence="9" key="1">
    <citation type="submission" date="2022-01" db="EMBL/GenBank/DDBJ databases">
        <authorList>
            <person name="King R."/>
        </authorList>
    </citation>
    <scope>NUCLEOTIDE SEQUENCE</scope>
</reference>
<dbReference type="Proteomes" id="UP001153737">
    <property type="component" value="Chromosome 14"/>
</dbReference>
<dbReference type="Pfam" id="PF13923">
    <property type="entry name" value="zf-C3HC4_2"/>
    <property type="match status" value="1"/>
</dbReference>
<dbReference type="GO" id="GO:0031519">
    <property type="term" value="C:PcG protein complex"/>
    <property type="evidence" value="ECO:0007669"/>
    <property type="project" value="UniProtKB-ARBA"/>
</dbReference>
<dbReference type="SMART" id="SM00184">
    <property type="entry name" value="RING"/>
    <property type="match status" value="1"/>
</dbReference>
<proteinExistence type="predicted"/>
<name>A0A9P0GLB2_PHACE</name>
<dbReference type="PROSITE" id="PS00518">
    <property type="entry name" value="ZF_RING_1"/>
    <property type="match status" value="1"/>
</dbReference>
<evidence type="ECO:0000256" key="2">
    <source>
        <dbReference type="ARBA" id="ARBA00022723"/>
    </source>
</evidence>
<feature type="region of interest" description="Disordered" evidence="7">
    <location>
        <begin position="108"/>
        <end position="130"/>
    </location>
</feature>
<reference evidence="9" key="2">
    <citation type="submission" date="2022-10" db="EMBL/GenBank/DDBJ databases">
        <authorList>
            <consortium name="ENA_rothamsted_submissions"/>
            <consortium name="culmorum"/>
            <person name="King R."/>
        </authorList>
    </citation>
    <scope>NUCLEOTIDE SEQUENCE</scope>
</reference>
<dbReference type="SUPFAM" id="SSF57850">
    <property type="entry name" value="RING/U-box"/>
    <property type="match status" value="1"/>
</dbReference>
<dbReference type="Gene3D" id="3.30.40.10">
    <property type="entry name" value="Zinc/RING finger domain, C3HC4 (zinc finger)"/>
    <property type="match status" value="1"/>
</dbReference>
<accession>A0A9P0GLB2</accession>
<evidence type="ECO:0000256" key="5">
    <source>
        <dbReference type="ARBA" id="ARBA00023242"/>
    </source>
</evidence>
<dbReference type="CDD" id="cd17083">
    <property type="entry name" value="RAWUL_PCGF3"/>
    <property type="match status" value="1"/>
</dbReference>
<evidence type="ECO:0000259" key="8">
    <source>
        <dbReference type="PROSITE" id="PS50089"/>
    </source>
</evidence>
<dbReference type="InterPro" id="IPR051507">
    <property type="entry name" value="PcG_RING_finger"/>
</dbReference>
<dbReference type="Gene3D" id="3.10.20.90">
    <property type="entry name" value="Phosphatidylinositol 3-kinase Catalytic Subunit, Chain A, domain 1"/>
    <property type="match status" value="1"/>
</dbReference>
<dbReference type="PROSITE" id="PS50089">
    <property type="entry name" value="ZF_RING_2"/>
    <property type="match status" value="1"/>
</dbReference>
<comment type="subcellular location">
    <subcellularLocation>
        <location evidence="1">Nucleus</location>
    </subcellularLocation>
</comment>
<sequence length="236" mass="27655">MTMERKIKLKTLNSHITCKICRGYLIDATTVTECLHTFCKSCLVKHLEENNTCPTCNIVIHQSHPLQYISFDRTMQDIVYKLVPELQKNEINREKEFYRQRGIPNPKDIPLTNGEVHGDENHGDNTHAESDYHRQDEQVNVCLECISSNLKTLKRRFIRCSAQATILHLKKFVAKKVLNGMEKYRDLAVFSCTFQIDILCNDELLGKDHTLKFVYVTRWRFQNPPLTLQYRPRVDI</sequence>
<dbReference type="InterPro" id="IPR001841">
    <property type="entry name" value="Znf_RING"/>
</dbReference>
<evidence type="ECO:0000313" key="9">
    <source>
        <dbReference type="EMBL" id="CAH1153620.1"/>
    </source>
</evidence>
<gene>
    <name evidence="9" type="ORF">PHAECO_LOCUS4549</name>
</gene>
<evidence type="ECO:0000256" key="6">
    <source>
        <dbReference type="PROSITE-ProRule" id="PRU00175"/>
    </source>
</evidence>
<dbReference type="InterPro" id="IPR017907">
    <property type="entry name" value="Znf_RING_CS"/>
</dbReference>
<keyword evidence="4" id="KW-0862">Zinc</keyword>
<dbReference type="FunFam" id="3.30.40.10:FF:000033">
    <property type="entry name" value="Polycomb group RING finger protein 3"/>
    <property type="match status" value="1"/>
</dbReference>
<organism evidence="9 10">
    <name type="scientific">Phaedon cochleariae</name>
    <name type="common">Mustard beetle</name>
    <dbReference type="NCBI Taxonomy" id="80249"/>
    <lineage>
        <taxon>Eukaryota</taxon>
        <taxon>Metazoa</taxon>
        <taxon>Ecdysozoa</taxon>
        <taxon>Arthropoda</taxon>
        <taxon>Hexapoda</taxon>
        <taxon>Insecta</taxon>
        <taxon>Pterygota</taxon>
        <taxon>Neoptera</taxon>
        <taxon>Endopterygota</taxon>
        <taxon>Coleoptera</taxon>
        <taxon>Polyphaga</taxon>
        <taxon>Cucujiformia</taxon>
        <taxon>Chrysomeloidea</taxon>
        <taxon>Chrysomelidae</taxon>
        <taxon>Chrysomelinae</taxon>
        <taxon>Chrysomelini</taxon>
        <taxon>Phaedon</taxon>
    </lineage>
</organism>
<dbReference type="Pfam" id="PF16207">
    <property type="entry name" value="RAWUL"/>
    <property type="match status" value="1"/>
</dbReference>
<dbReference type="PANTHER" id="PTHR45893">
    <property type="entry name" value="POLYCOMB GROUP RING FINGER PROTEIN"/>
    <property type="match status" value="1"/>
</dbReference>